<organism evidence="1">
    <name type="scientific">Serratia marcescens</name>
    <dbReference type="NCBI Taxonomy" id="615"/>
    <lineage>
        <taxon>Bacteria</taxon>
        <taxon>Pseudomonadati</taxon>
        <taxon>Pseudomonadota</taxon>
        <taxon>Gammaproteobacteria</taxon>
        <taxon>Enterobacterales</taxon>
        <taxon>Yersiniaceae</taxon>
        <taxon>Serratia</taxon>
    </lineage>
</organism>
<comment type="caution">
    <text evidence="1">The sequence shown here is derived from an EMBL/GenBank/DDBJ whole genome shotgun (WGS) entry which is preliminary data.</text>
</comment>
<name>A0A9X8VEV9_SERMA</name>
<protein>
    <submittedName>
        <fullName evidence="1">Uncharacterized protein</fullName>
    </submittedName>
</protein>
<gene>
    <name evidence="1" type="ORF">E0L31_21165</name>
</gene>
<reference evidence="1" key="1">
    <citation type="submission" date="2019-03" db="EMBL/GenBank/DDBJ databases">
        <title>Serratia marcescens strain N2 draft genome.</title>
        <authorList>
            <person name="Yassin A."/>
            <person name="El-Kenawy N."/>
            <person name="Youssef N.H."/>
        </authorList>
    </citation>
    <scope>NUCLEOTIDE SEQUENCE [LARGE SCALE GENOMIC DNA]</scope>
    <source>
        <strain evidence="1">N2</strain>
    </source>
</reference>
<dbReference type="RefSeq" id="WP_147839093.1">
    <property type="nucleotide sequence ID" value="NZ_SPSG02000043.1"/>
</dbReference>
<dbReference type="AlphaFoldDB" id="A0A9X8VEV9"/>
<proteinExistence type="predicted"/>
<accession>A0A9X8VEV9</accession>
<sequence length="148" mass="16266">MALLRPLTGRLQQTIGNGVNVRCLINLNIRMGGLIRLNHVSLYHATLSTDEIGRASGTAITQNQQPALINTDGDSIVGCIDSHGDTKGNAWYLDMLCVAKDSVDLINGRTIFKCKRPGNDVCRPPFAPAMIESTYFLNGLYHKCKRHI</sequence>
<evidence type="ECO:0000313" key="1">
    <source>
        <dbReference type="EMBL" id="TFU74327.1"/>
    </source>
</evidence>
<dbReference type="EMBL" id="SPSG01002834">
    <property type="protein sequence ID" value="TFU74327.1"/>
    <property type="molecule type" value="Genomic_DNA"/>
</dbReference>